<dbReference type="Proteomes" id="UP001302696">
    <property type="component" value="Chromosome"/>
</dbReference>
<evidence type="ECO:0000313" key="2">
    <source>
        <dbReference type="EMBL" id="WPC21456.1"/>
    </source>
</evidence>
<proteinExistence type="predicted"/>
<dbReference type="RefSeq" id="WP_063698697.1">
    <property type="nucleotide sequence ID" value="NZ_BBIM01000051.1"/>
</dbReference>
<keyword evidence="1" id="KW-1133">Transmembrane helix</keyword>
<dbReference type="NCBIfam" id="NF033218">
    <property type="entry name" value="anchor_AmaP"/>
    <property type="match status" value="1"/>
</dbReference>
<gene>
    <name evidence="2" type="primary">amaP</name>
    <name evidence="2" type="ORF">N6G96_09350</name>
</gene>
<protein>
    <submittedName>
        <fullName evidence="2">Alkaline shock response membrane anchor protein AmaP</fullName>
    </submittedName>
</protein>
<evidence type="ECO:0000313" key="3">
    <source>
        <dbReference type="Proteomes" id="UP001302696"/>
    </source>
</evidence>
<evidence type="ECO:0000256" key="1">
    <source>
        <dbReference type="SAM" id="Phobius"/>
    </source>
</evidence>
<accession>A0ABZ0Q3A9</accession>
<keyword evidence="3" id="KW-1185">Reference proteome</keyword>
<keyword evidence="1" id="KW-0812">Transmembrane</keyword>
<feature type="transmembrane region" description="Helical" evidence="1">
    <location>
        <begin position="7"/>
        <end position="28"/>
    </location>
</feature>
<sequence length="189" mass="21659">MNKWSKTLFIICSLVLLLLCLVVISLTWPWGSSSMFLNAIREFFFTNYYAHSALFWLALVIAGLSLIMLIVVVFLPHNKTTFKLKDDRGKLTLHKKAIDGIVRSMLNEKDFIGDPKVNTTATNRRIQINVRGNIKRTSDLVDHTQEWSNRVEERVQNLVGSNHKVKVKVKLERYQTRGTATSSGQPRVE</sequence>
<reference evidence="3" key="1">
    <citation type="submission" date="2024-06" db="EMBL/GenBank/DDBJ databases">
        <authorList>
            <person name="Chang H.C."/>
            <person name="Mun S.Y."/>
        </authorList>
    </citation>
    <scope>NUCLEOTIDE SEQUENCE [LARGE SCALE GENOMIC DNA]</scope>
    <source>
        <strain evidence="3">KT1</strain>
    </source>
</reference>
<feature type="transmembrane region" description="Helical" evidence="1">
    <location>
        <begin position="48"/>
        <end position="75"/>
    </location>
</feature>
<name>A0ABZ0Q3A9_9LACO</name>
<dbReference type="EMBL" id="CP104778">
    <property type="protein sequence ID" value="WPC21456.1"/>
    <property type="molecule type" value="Genomic_DNA"/>
</dbReference>
<keyword evidence="1" id="KW-0472">Membrane</keyword>
<organism evidence="2 3">
    <name type="scientific">Pediococcus inopinatus</name>
    <dbReference type="NCBI Taxonomy" id="114090"/>
    <lineage>
        <taxon>Bacteria</taxon>
        <taxon>Bacillati</taxon>
        <taxon>Bacillota</taxon>
        <taxon>Bacilli</taxon>
        <taxon>Lactobacillales</taxon>
        <taxon>Lactobacillaceae</taxon>
        <taxon>Pediococcus</taxon>
    </lineage>
</organism>